<reference evidence="2" key="1">
    <citation type="submission" date="2019-05" db="EMBL/GenBank/DDBJ databases">
        <title>The de novo reference genome and transcriptome assemblies of the wild tomato species Solanum chilense.</title>
        <authorList>
            <person name="Stam R."/>
            <person name="Nosenko T."/>
            <person name="Hoerger A.C."/>
            <person name="Stephan W."/>
            <person name="Seidel M.A."/>
            <person name="Kuhn J.M.M."/>
            <person name="Haberer G."/>
            <person name="Tellier A."/>
        </authorList>
    </citation>
    <scope>NUCLEOTIDE SEQUENCE</scope>
    <source>
        <tissue evidence="2">Mature leaves</tissue>
    </source>
</reference>
<dbReference type="EMBL" id="RXGB01000373">
    <property type="protein sequence ID" value="TMX03756.1"/>
    <property type="molecule type" value="Genomic_DNA"/>
</dbReference>
<comment type="caution">
    <text evidence="2">The sequence shown here is derived from an EMBL/GenBank/DDBJ whole genome shotgun (WGS) entry which is preliminary data.</text>
</comment>
<accession>A0A6N2CAZ8</accession>
<name>A0A6N2CAZ8_SOLCI</name>
<organism evidence="2">
    <name type="scientific">Solanum chilense</name>
    <name type="common">Tomato</name>
    <name type="synonym">Lycopersicon chilense</name>
    <dbReference type="NCBI Taxonomy" id="4083"/>
    <lineage>
        <taxon>Eukaryota</taxon>
        <taxon>Viridiplantae</taxon>
        <taxon>Streptophyta</taxon>
        <taxon>Embryophyta</taxon>
        <taxon>Tracheophyta</taxon>
        <taxon>Spermatophyta</taxon>
        <taxon>Magnoliopsida</taxon>
        <taxon>eudicotyledons</taxon>
        <taxon>Gunneridae</taxon>
        <taxon>Pentapetalae</taxon>
        <taxon>asterids</taxon>
        <taxon>lamiids</taxon>
        <taxon>Solanales</taxon>
        <taxon>Solanaceae</taxon>
        <taxon>Solanoideae</taxon>
        <taxon>Solaneae</taxon>
        <taxon>Solanum</taxon>
        <taxon>Solanum subgen. Lycopersicon</taxon>
    </lineage>
</organism>
<evidence type="ECO:0000313" key="2">
    <source>
        <dbReference type="EMBL" id="TMX03756.1"/>
    </source>
</evidence>
<feature type="region of interest" description="Disordered" evidence="1">
    <location>
        <begin position="163"/>
        <end position="198"/>
    </location>
</feature>
<protein>
    <recommendedName>
        <fullName evidence="3">Gag-pol polyprotein</fullName>
    </recommendedName>
</protein>
<gene>
    <name evidence="2" type="ORF">EJD97_014400</name>
</gene>
<feature type="compositionally biased region" description="Polar residues" evidence="1">
    <location>
        <begin position="181"/>
        <end position="190"/>
    </location>
</feature>
<dbReference type="AlphaFoldDB" id="A0A6N2CAZ8"/>
<proteinExistence type="predicted"/>
<evidence type="ECO:0000256" key="1">
    <source>
        <dbReference type="SAM" id="MobiDB-lite"/>
    </source>
</evidence>
<sequence>MVKVVLQIKKFHKVTSSRVLIIAEINNRMMAARSMEEEKVNEEVLEISNREIKEDLIAIARVVTMQANLNMTPMVVERTMTSRLRDFERMNRPIFIVSKVNEDPHEFLDGVYKVLSAIGVTPRDKGGGSKDGKPICEIVARNIMLFKGRCLTKRRFYALRSRVEKPDEKESDDEVGCPRQTLATERSTASHGCDAPLKGPVVRDLALYEEWKPGKPMLPPTEASGGPLRW</sequence>
<evidence type="ECO:0008006" key="3">
    <source>
        <dbReference type="Google" id="ProtNLM"/>
    </source>
</evidence>